<organism evidence="1 2">
    <name type="scientific">Methylobacterium brachiatum</name>
    <dbReference type="NCBI Taxonomy" id="269660"/>
    <lineage>
        <taxon>Bacteria</taxon>
        <taxon>Pseudomonadati</taxon>
        <taxon>Pseudomonadota</taxon>
        <taxon>Alphaproteobacteria</taxon>
        <taxon>Hyphomicrobiales</taxon>
        <taxon>Methylobacteriaceae</taxon>
        <taxon>Methylobacterium</taxon>
    </lineage>
</organism>
<accession>A0AAJ1WZ90</accession>
<protein>
    <submittedName>
        <fullName evidence="1">Uncharacterized protein</fullName>
    </submittedName>
</protein>
<proteinExistence type="predicted"/>
<evidence type="ECO:0000313" key="1">
    <source>
        <dbReference type="EMBL" id="MDQ0546700.1"/>
    </source>
</evidence>
<reference evidence="1" key="1">
    <citation type="submission" date="2023-07" db="EMBL/GenBank/DDBJ databases">
        <title>Genomic Encyclopedia of Type Strains, Phase IV (KMG-IV): sequencing the most valuable type-strain genomes for metagenomic binning, comparative biology and taxonomic classification.</title>
        <authorList>
            <person name="Goeker M."/>
        </authorList>
    </citation>
    <scope>NUCLEOTIDE SEQUENCE</scope>
    <source>
        <strain evidence="1">DSM 19569</strain>
    </source>
</reference>
<comment type="caution">
    <text evidence="1">The sequence shown here is derived from an EMBL/GenBank/DDBJ whole genome shotgun (WGS) entry which is preliminary data.</text>
</comment>
<dbReference type="AlphaFoldDB" id="A0AAJ1WZ90"/>
<dbReference type="Proteomes" id="UP001223420">
    <property type="component" value="Unassembled WGS sequence"/>
</dbReference>
<dbReference type="EMBL" id="JAUSWL010000017">
    <property type="protein sequence ID" value="MDQ0546700.1"/>
    <property type="molecule type" value="Genomic_DNA"/>
</dbReference>
<evidence type="ECO:0000313" key="2">
    <source>
        <dbReference type="Proteomes" id="UP001223420"/>
    </source>
</evidence>
<name>A0AAJ1WZ90_9HYPH</name>
<sequence length="87" mass="10095">MNRTIKDATVKVFHYNDLKSLRAHVLVFVTAYNFAKHLKALRRTTPFQTNCHAWTNDPDRFRINLHHFIPGPYIPAPTGEVAVRIHS</sequence>
<gene>
    <name evidence="1" type="ORF">QO001_005652</name>
</gene>